<dbReference type="Proteomes" id="UP000749559">
    <property type="component" value="Unassembled WGS sequence"/>
</dbReference>
<dbReference type="Pfam" id="PF10544">
    <property type="entry name" value="T5orf172"/>
    <property type="match status" value="1"/>
</dbReference>
<dbReference type="AlphaFoldDB" id="A0A8J1Y362"/>
<dbReference type="EMBL" id="CAIIXF020000004">
    <property type="protein sequence ID" value="CAH1781311.1"/>
    <property type="molecule type" value="Genomic_DNA"/>
</dbReference>
<dbReference type="CDD" id="cd00719">
    <property type="entry name" value="GIY-YIG_SF"/>
    <property type="match status" value="1"/>
</dbReference>
<keyword evidence="2" id="KW-1185">Reference proteome</keyword>
<protein>
    <submittedName>
        <fullName evidence="1">Uncharacterized protein</fullName>
    </submittedName>
</protein>
<accession>A0A8J1Y362</accession>
<reference evidence="1" key="1">
    <citation type="submission" date="2022-03" db="EMBL/GenBank/DDBJ databases">
        <authorList>
            <person name="Martin C."/>
        </authorList>
    </citation>
    <scope>NUCLEOTIDE SEQUENCE</scope>
</reference>
<proteinExistence type="predicted"/>
<organism evidence="1 2">
    <name type="scientific">Owenia fusiformis</name>
    <name type="common">Polychaete worm</name>
    <dbReference type="NCBI Taxonomy" id="6347"/>
    <lineage>
        <taxon>Eukaryota</taxon>
        <taxon>Metazoa</taxon>
        <taxon>Spiralia</taxon>
        <taxon>Lophotrochozoa</taxon>
        <taxon>Annelida</taxon>
        <taxon>Polychaeta</taxon>
        <taxon>Sedentaria</taxon>
        <taxon>Canalipalpata</taxon>
        <taxon>Sabellida</taxon>
        <taxon>Oweniida</taxon>
        <taxon>Oweniidae</taxon>
        <taxon>Owenia</taxon>
    </lineage>
</organism>
<name>A0A8J1Y362_OWEFU</name>
<gene>
    <name evidence="1" type="ORF">OFUS_LOCUS7902</name>
</gene>
<evidence type="ECO:0000313" key="2">
    <source>
        <dbReference type="Proteomes" id="UP000749559"/>
    </source>
</evidence>
<evidence type="ECO:0000313" key="1">
    <source>
        <dbReference type="EMBL" id="CAH1781311.1"/>
    </source>
</evidence>
<dbReference type="InterPro" id="IPR018306">
    <property type="entry name" value="Phage_T5_Orf172_DNA-bd"/>
</dbReference>
<comment type="caution">
    <text evidence="1">The sequence shown here is derived from an EMBL/GenBank/DDBJ whole genome shotgun (WGS) entry which is preliminary data.</text>
</comment>
<sequence length="102" mass="11396">MVASIYVFYDEANGYFKIGQSVDVGRRLHEVRSRHPHTVEVMRCPVGPGMELIAENSAHSQVQIRLGMQKVQYDQNDSDWFKNPQGYSAAQVVAVVTSAIGQ</sequence>